<accession>A0A6P1B8M2</accession>
<proteinExistence type="predicted"/>
<evidence type="ECO:0000313" key="2">
    <source>
        <dbReference type="EMBL" id="NEU94838.1"/>
    </source>
</evidence>
<name>A0A6P1B8M2_9BRAD</name>
<evidence type="ECO:0000259" key="1">
    <source>
        <dbReference type="Pfam" id="PF10074"/>
    </source>
</evidence>
<dbReference type="Proteomes" id="UP000468531">
    <property type="component" value="Unassembled WGS sequence"/>
</dbReference>
<organism evidence="2 3">
    <name type="scientific">Bradyrhizobium uaiense</name>
    <dbReference type="NCBI Taxonomy" id="2594946"/>
    <lineage>
        <taxon>Bacteria</taxon>
        <taxon>Pseudomonadati</taxon>
        <taxon>Pseudomonadota</taxon>
        <taxon>Alphaproteobacteria</taxon>
        <taxon>Hyphomicrobiales</taxon>
        <taxon>Nitrobacteraceae</taxon>
        <taxon>Bradyrhizobium</taxon>
    </lineage>
</organism>
<sequence>MPSLNTPVVADLAPSGPDLTAYDEAHGVTYMRMLDADSEGADWREVSRIVLRIDPDDERDRARRAFESHLARAKWCANQGYRQLLRRRWPSQPHS</sequence>
<reference evidence="2 3" key="1">
    <citation type="journal article" date="2020" name="Arch. Microbiol.">
        <title>Bradyrhizobium uaiense sp. nov., a new highly efficient cowpea symbiont.</title>
        <authorList>
            <person name="Cabral Michel D."/>
            <person name="Azarias Guimaraes A."/>
            <person name="Martins da Costa E."/>
            <person name="Soares de Carvalho T."/>
            <person name="Balsanelli E."/>
            <person name="Willems A."/>
            <person name="Maltempi de Souza E."/>
            <person name="de Souza Moreira F.M."/>
        </authorList>
    </citation>
    <scope>NUCLEOTIDE SEQUENCE [LARGE SCALE GENOMIC DNA]</scope>
    <source>
        <strain evidence="2 3">UFLA 03-164</strain>
    </source>
</reference>
<protein>
    <submittedName>
        <fullName evidence="2">DUF2285 domain-containing protein</fullName>
    </submittedName>
</protein>
<gene>
    <name evidence="2" type="ORF">FNJ47_03105</name>
</gene>
<dbReference type="AlphaFoldDB" id="A0A6P1B8M2"/>
<dbReference type="RefSeq" id="WP_235999389.1">
    <property type="nucleotide sequence ID" value="NZ_VKHP01000006.1"/>
</dbReference>
<comment type="caution">
    <text evidence="2">The sequence shown here is derived from an EMBL/GenBank/DDBJ whole genome shotgun (WGS) entry which is preliminary data.</text>
</comment>
<dbReference type="EMBL" id="VKHP01000006">
    <property type="protein sequence ID" value="NEU94838.1"/>
    <property type="molecule type" value="Genomic_DNA"/>
</dbReference>
<dbReference type="InterPro" id="IPR018754">
    <property type="entry name" value="RovC-like_DNA-bd"/>
</dbReference>
<keyword evidence="3" id="KW-1185">Reference proteome</keyword>
<dbReference type="Pfam" id="PF10074">
    <property type="entry name" value="RovC_DNA-bd"/>
    <property type="match status" value="1"/>
</dbReference>
<evidence type="ECO:0000313" key="3">
    <source>
        <dbReference type="Proteomes" id="UP000468531"/>
    </source>
</evidence>
<feature type="domain" description="T6SS Transcription factor RovC-like DNA binding" evidence="1">
    <location>
        <begin position="14"/>
        <end position="86"/>
    </location>
</feature>